<gene>
    <name evidence="10" type="primary">100633043</name>
</gene>
<dbReference type="InterPro" id="IPR050117">
    <property type="entry name" value="MAPK"/>
</dbReference>
<dbReference type="SMART" id="SM00220">
    <property type="entry name" value="S_TKc"/>
    <property type="match status" value="1"/>
</dbReference>
<dbReference type="EC" id="2.7.11.24" evidence="2"/>
<comment type="cofactor">
    <cofactor evidence="1">
        <name>Mg(2+)</name>
        <dbReference type="ChEBI" id="CHEBI:18420"/>
    </cofactor>
</comment>
<keyword evidence="5" id="KW-0808">Transferase</keyword>
<evidence type="ECO:0000256" key="2">
    <source>
        <dbReference type="ARBA" id="ARBA00012411"/>
    </source>
</evidence>
<dbReference type="GO" id="GO:0004707">
    <property type="term" value="F:MAP kinase activity"/>
    <property type="evidence" value="ECO:0007669"/>
    <property type="project" value="UniProtKB-EC"/>
</dbReference>
<evidence type="ECO:0000256" key="7">
    <source>
        <dbReference type="ARBA" id="ARBA00022777"/>
    </source>
</evidence>
<name>A0A1X7V2B4_AMPQE</name>
<accession>A0A1X7V2B4</accession>
<dbReference type="InParanoid" id="A0A1X7V2B4"/>
<evidence type="ECO:0000256" key="8">
    <source>
        <dbReference type="ARBA" id="ARBA00022840"/>
    </source>
</evidence>
<protein>
    <recommendedName>
        <fullName evidence="2">mitogen-activated protein kinase</fullName>
        <ecNumber evidence="2">2.7.11.24</ecNumber>
    </recommendedName>
</protein>
<keyword evidence="6" id="KW-0547">Nucleotide-binding</keyword>
<dbReference type="InterPro" id="IPR011009">
    <property type="entry name" value="Kinase-like_dom_sf"/>
</dbReference>
<keyword evidence="8" id="KW-0067">ATP-binding</keyword>
<evidence type="ECO:0000313" key="10">
    <source>
        <dbReference type="EnsemblMetazoa" id="Aqu2.1.33939_001"/>
    </source>
</evidence>
<keyword evidence="4" id="KW-0597">Phosphoprotein</keyword>
<evidence type="ECO:0000256" key="4">
    <source>
        <dbReference type="ARBA" id="ARBA00022553"/>
    </source>
</evidence>
<dbReference type="Gene3D" id="3.30.200.20">
    <property type="entry name" value="Phosphorylase Kinase, domain 1"/>
    <property type="match status" value="1"/>
</dbReference>
<dbReference type="eggNOG" id="KOG0660">
    <property type="taxonomic scope" value="Eukaryota"/>
</dbReference>
<sequence length="364" mass="41994">MAKRLPQGYYSSKINGTTWEVPDRYQELTPINSGAYGQVCSALDTKYGIRVAIKKLYAPFEHRHNAKKAYREMRILSHLKHENCIGLLDVFSPCEDIEEFSDFYMVMHLMSMDLAKLLKENRTSQILSEDHIKFLLYQILCGLKYVHSAGIIHRDLKPSNIAVNPTCDLRILDFGLARQTDRDMTGYVSTRHYRAPEIMLSWENYGKQVDVWSVGCIMAELLGSKVLFPGDNQIDQLHKIFEIMGTPSQSLIDKIPHQKTKLYLQSLKVIKPKNLKNLLEIHNNDALDLLKKLLTLDPERRITVEEALSHPYLSDYADPVYETTALPYSDDYEELELEASCWKGLVWKQIQTFTPDPAMYLLDD</sequence>
<reference evidence="11" key="1">
    <citation type="journal article" date="2010" name="Nature">
        <title>The Amphimedon queenslandica genome and the evolution of animal complexity.</title>
        <authorList>
            <person name="Srivastava M."/>
            <person name="Simakov O."/>
            <person name="Chapman J."/>
            <person name="Fahey B."/>
            <person name="Gauthier M.E."/>
            <person name="Mitros T."/>
            <person name="Richards G.S."/>
            <person name="Conaco C."/>
            <person name="Dacre M."/>
            <person name="Hellsten U."/>
            <person name="Larroux C."/>
            <person name="Putnam N.H."/>
            <person name="Stanke M."/>
            <person name="Adamska M."/>
            <person name="Darling A."/>
            <person name="Degnan S.M."/>
            <person name="Oakley T.H."/>
            <person name="Plachetzki D.C."/>
            <person name="Zhai Y."/>
            <person name="Adamski M."/>
            <person name="Calcino A."/>
            <person name="Cummins S.F."/>
            <person name="Goodstein D.M."/>
            <person name="Harris C."/>
            <person name="Jackson D.J."/>
            <person name="Leys S.P."/>
            <person name="Shu S."/>
            <person name="Woodcroft B.J."/>
            <person name="Vervoort M."/>
            <person name="Kosik K.S."/>
            <person name="Manning G."/>
            <person name="Degnan B.M."/>
            <person name="Rokhsar D.S."/>
        </authorList>
    </citation>
    <scope>NUCLEOTIDE SEQUENCE [LARGE SCALE GENOMIC DNA]</scope>
</reference>
<dbReference type="EnsemblMetazoa" id="XM_003385948.3">
    <property type="protein sequence ID" value="XP_003385996.1"/>
    <property type="gene ID" value="LOC100633043"/>
</dbReference>
<dbReference type="OrthoDB" id="192887at2759"/>
<feature type="domain" description="Protein kinase" evidence="9">
    <location>
        <begin position="25"/>
        <end position="313"/>
    </location>
</feature>
<dbReference type="PROSITE" id="PS50011">
    <property type="entry name" value="PROTEIN_KINASE_DOM"/>
    <property type="match status" value="1"/>
</dbReference>
<dbReference type="STRING" id="400682.A0A1X7V2B4"/>
<dbReference type="PANTHER" id="PTHR24055">
    <property type="entry name" value="MITOGEN-ACTIVATED PROTEIN KINASE"/>
    <property type="match status" value="1"/>
</dbReference>
<dbReference type="Pfam" id="PF00069">
    <property type="entry name" value="Pkinase"/>
    <property type="match status" value="1"/>
</dbReference>
<dbReference type="SUPFAM" id="SSF56112">
    <property type="entry name" value="Protein kinase-like (PK-like)"/>
    <property type="match status" value="1"/>
</dbReference>
<keyword evidence="7" id="KW-0418">Kinase</keyword>
<dbReference type="GO" id="GO:0005737">
    <property type="term" value="C:cytoplasm"/>
    <property type="evidence" value="ECO:0007669"/>
    <property type="project" value="UniProtKB-ARBA"/>
</dbReference>
<keyword evidence="11" id="KW-1185">Reference proteome</keyword>
<dbReference type="FunFam" id="3.30.200.20:FF:000028">
    <property type="entry name" value="Mitogen-activated protein kinase"/>
    <property type="match status" value="1"/>
</dbReference>
<dbReference type="FunFam" id="1.10.510.10:FF:000684">
    <property type="entry name" value="Mitogen-activated protein kinase"/>
    <property type="match status" value="1"/>
</dbReference>
<dbReference type="InterPro" id="IPR000719">
    <property type="entry name" value="Prot_kinase_dom"/>
</dbReference>
<dbReference type="EnsemblMetazoa" id="Aqu2.1.33939_001">
    <property type="protein sequence ID" value="Aqu2.1.33939_001"/>
    <property type="gene ID" value="Aqu2.1.33939"/>
</dbReference>
<dbReference type="InterPro" id="IPR003527">
    <property type="entry name" value="MAP_kinase_CS"/>
</dbReference>
<dbReference type="PROSITE" id="PS01351">
    <property type="entry name" value="MAPK"/>
    <property type="match status" value="1"/>
</dbReference>
<dbReference type="Gene3D" id="1.10.510.10">
    <property type="entry name" value="Transferase(Phosphotransferase) domain 1"/>
    <property type="match status" value="1"/>
</dbReference>
<evidence type="ECO:0000259" key="9">
    <source>
        <dbReference type="PROSITE" id="PS50011"/>
    </source>
</evidence>
<proteinExistence type="predicted"/>
<evidence type="ECO:0000256" key="5">
    <source>
        <dbReference type="ARBA" id="ARBA00022679"/>
    </source>
</evidence>
<dbReference type="GO" id="GO:0005524">
    <property type="term" value="F:ATP binding"/>
    <property type="evidence" value="ECO:0007669"/>
    <property type="project" value="UniProtKB-KW"/>
</dbReference>
<evidence type="ECO:0000256" key="1">
    <source>
        <dbReference type="ARBA" id="ARBA00001946"/>
    </source>
</evidence>
<evidence type="ECO:0000256" key="3">
    <source>
        <dbReference type="ARBA" id="ARBA00022527"/>
    </source>
</evidence>
<dbReference type="AlphaFoldDB" id="A0A1X7V2B4"/>
<reference evidence="10" key="2">
    <citation type="submission" date="2017-05" db="UniProtKB">
        <authorList>
            <consortium name="EnsemblMetazoa"/>
        </authorList>
    </citation>
    <scope>IDENTIFICATION</scope>
</reference>
<dbReference type="Proteomes" id="UP000007879">
    <property type="component" value="Unassembled WGS sequence"/>
</dbReference>
<dbReference type="OMA" id="IAMMRFF"/>
<organism evidence="10">
    <name type="scientific">Amphimedon queenslandica</name>
    <name type="common">Sponge</name>
    <dbReference type="NCBI Taxonomy" id="400682"/>
    <lineage>
        <taxon>Eukaryota</taxon>
        <taxon>Metazoa</taxon>
        <taxon>Porifera</taxon>
        <taxon>Demospongiae</taxon>
        <taxon>Heteroscleromorpha</taxon>
        <taxon>Haplosclerida</taxon>
        <taxon>Niphatidae</taxon>
        <taxon>Amphimedon</taxon>
    </lineage>
</organism>
<keyword evidence="3" id="KW-0723">Serine/threonine-protein kinase</keyword>
<evidence type="ECO:0000313" key="11">
    <source>
        <dbReference type="Proteomes" id="UP000007879"/>
    </source>
</evidence>
<dbReference type="KEGG" id="aqu:100633043"/>
<evidence type="ECO:0000256" key="6">
    <source>
        <dbReference type="ARBA" id="ARBA00022741"/>
    </source>
</evidence>